<dbReference type="OrthoDB" id="668091at2759"/>
<dbReference type="EMBL" id="RWGY01000039">
    <property type="protein sequence ID" value="TVU12723.1"/>
    <property type="molecule type" value="Genomic_DNA"/>
</dbReference>
<proteinExistence type="predicted"/>
<feature type="non-terminal residue" evidence="1">
    <location>
        <position position="1"/>
    </location>
</feature>
<protein>
    <recommendedName>
        <fullName evidence="3">DUF295 domain-containing protein</fullName>
    </recommendedName>
</protein>
<accession>A0A5J9TMW7</accession>
<dbReference type="Gramene" id="TVU12723">
    <property type="protein sequence ID" value="TVU12723"/>
    <property type="gene ID" value="EJB05_46378"/>
</dbReference>
<organism evidence="1 2">
    <name type="scientific">Eragrostis curvula</name>
    <name type="common">weeping love grass</name>
    <dbReference type="NCBI Taxonomy" id="38414"/>
    <lineage>
        <taxon>Eukaryota</taxon>
        <taxon>Viridiplantae</taxon>
        <taxon>Streptophyta</taxon>
        <taxon>Embryophyta</taxon>
        <taxon>Tracheophyta</taxon>
        <taxon>Spermatophyta</taxon>
        <taxon>Magnoliopsida</taxon>
        <taxon>Liliopsida</taxon>
        <taxon>Poales</taxon>
        <taxon>Poaceae</taxon>
        <taxon>PACMAD clade</taxon>
        <taxon>Chloridoideae</taxon>
        <taxon>Eragrostideae</taxon>
        <taxon>Eragrostidinae</taxon>
        <taxon>Eragrostis</taxon>
    </lineage>
</organism>
<reference evidence="1 2" key="1">
    <citation type="journal article" date="2019" name="Sci. Rep.">
        <title>A high-quality genome of Eragrostis curvula grass provides insights into Poaceae evolution and supports new strategies to enhance forage quality.</title>
        <authorList>
            <person name="Carballo J."/>
            <person name="Santos B.A.C.M."/>
            <person name="Zappacosta D."/>
            <person name="Garbus I."/>
            <person name="Selva J.P."/>
            <person name="Gallo C.A."/>
            <person name="Diaz A."/>
            <person name="Albertini E."/>
            <person name="Caccamo M."/>
            <person name="Echenique V."/>
        </authorList>
    </citation>
    <scope>NUCLEOTIDE SEQUENCE [LARGE SCALE GENOMIC DNA]</scope>
    <source>
        <strain evidence="2">cv. Victoria</strain>
        <tissue evidence="1">Leaf</tissue>
    </source>
</reference>
<evidence type="ECO:0000313" key="1">
    <source>
        <dbReference type="EMBL" id="TVU12723.1"/>
    </source>
</evidence>
<evidence type="ECO:0008006" key="3">
    <source>
        <dbReference type="Google" id="ProtNLM"/>
    </source>
</evidence>
<dbReference type="AlphaFoldDB" id="A0A5J9TMW7"/>
<sequence length="193" mass="21095">MHTPFPSVWGDEKIHHVLCVDPPVTQDDGGLALPQPKSVAAIPSSKLVNPVSLVECGSEILVLGRNDWCAQQIIIYKLAGIVLQRFIPIESIGGNTLFFNERGISVSSRVLPTVRGDNVVYICAGPPHLAQYNLGSGSLSPAIDTCSLYGRAQGPSNLVHYIFSCCIRDPWSRGLIFRRTAQDWSLPDEEEQV</sequence>
<name>A0A5J9TMW7_9POAL</name>
<dbReference type="Proteomes" id="UP000324897">
    <property type="component" value="Chromosome 3"/>
</dbReference>
<gene>
    <name evidence="1" type="ORF">EJB05_46378</name>
</gene>
<dbReference type="PANTHER" id="PTHR33165:SF53">
    <property type="entry name" value="OS04G0486300 PROTEIN"/>
    <property type="match status" value="1"/>
</dbReference>
<keyword evidence="2" id="KW-1185">Reference proteome</keyword>
<dbReference type="PANTHER" id="PTHR33165">
    <property type="entry name" value="F-BOX DOMAIN CONTAINING PROTEIN-LIKE-RELATED"/>
    <property type="match status" value="1"/>
</dbReference>
<comment type="caution">
    <text evidence="1">The sequence shown here is derived from an EMBL/GenBank/DDBJ whole genome shotgun (WGS) entry which is preliminary data.</text>
</comment>
<evidence type="ECO:0000313" key="2">
    <source>
        <dbReference type="Proteomes" id="UP000324897"/>
    </source>
</evidence>